<dbReference type="EMBL" id="PIPT01000008">
    <property type="protein sequence ID" value="RUO46584.1"/>
    <property type="molecule type" value="Genomic_DNA"/>
</dbReference>
<evidence type="ECO:0000313" key="2">
    <source>
        <dbReference type="EMBL" id="RUO46584.1"/>
    </source>
</evidence>
<feature type="transmembrane region" description="Helical" evidence="1">
    <location>
        <begin position="149"/>
        <end position="173"/>
    </location>
</feature>
<keyword evidence="1" id="KW-0472">Membrane</keyword>
<comment type="caution">
    <text evidence="2">The sequence shown here is derived from an EMBL/GenBank/DDBJ whole genome shotgun (WGS) entry which is preliminary data.</text>
</comment>
<reference evidence="3" key="1">
    <citation type="journal article" date="2018" name="Front. Microbiol.">
        <title>Genome-Based Analysis Reveals the Taxonomy and Diversity of the Family Idiomarinaceae.</title>
        <authorList>
            <person name="Liu Y."/>
            <person name="Lai Q."/>
            <person name="Shao Z."/>
        </authorList>
    </citation>
    <scope>NUCLEOTIDE SEQUENCE [LARGE SCALE GENOMIC DNA]</scope>
    <source>
        <strain evidence="3">SW15</strain>
    </source>
</reference>
<keyword evidence="3" id="KW-1185">Reference proteome</keyword>
<organism evidence="2 3">
    <name type="scientific">Pseudidiomarina aquimaris</name>
    <dbReference type="NCBI Taxonomy" id="641841"/>
    <lineage>
        <taxon>Bacteria</taxon>
        <taxon>Pseudomonadati</taxon>
        <taxon>Pseudomonadota</taxon>
        <taxon>Gammaproteobacteria</taxon>
        <taxon>Alteromonadales</taxon>
        <taxon>Idiomarinaceae</taxon>
        <taxon>Pseudidiomarina</taxon>
    </lineage>
</organism>
<gene>
    <name evidence="2" type="ORF">CWE21_10530</name>
</gene>
<accession>A0A432XCU9</accession>
<dbReference type="OrthoDB" id="8536716at2"/>
<feature type="transmembrane region" description="Helical" evidence="1">
    <location>
        <begin position="6"/>
        <end position="27"/>
    </location>
</feature>
<feature type="transmembrane region" description="Helical" evidence="1">
    <location>
        <begin position="48"/>
        <end position="70"/>
    </location>
</feature>
<keyword evidence="1" id="KW-0812">Transmembrane</keyword>
<feature type="transmembrane region" description="Helical" evidence="1">
    <location>
        <begin position="82"/>
        <end position="101"/>
    </location>
</feature>
<evidence type="ECO:0000256" key="1">
    <source>
        <dbReference type="SAM" id="Phobius"/>
    </source>
</evidence>
<feature type="transmembrane region" description="Helical" evidence="1">
    <location>
        <begin position="237"/>
        <end position="260"/>
    </location>
</feature>
<dbReference type="AlphaFoldDB" id="A0A432XCU9"/>
<evidence type="ECO:0000313" key="3">
    <source>
        <dbReference type="Proteomes" id="UP000286678"/>
    </source>
</evidence>
<protein>
    <submittedName>
        <fullName evidence="2">DUF3307 domain-containing protein</fullName>
    </submittedName>
</protein>
<proteinExistence type="predicted"/>
<dbReference type="RefSeq" id="WP_126834405.1">
    <property type="nucleotide sequence ID" value="NZ_PIPT01000008.1"/>
</dbReference>
<sequence length="264" mass="29329">MNDYLILASLFICHILGDFYLQSKAMVDAKHFGQKRKPLIVFDQELGVMIAHLLHIALHALVMAFVLYFLRGIEVIRLSDTNLYLAILAIALGHLVIDLLKSGWRLKMMSDDNAVITLVGDQMAHLMWILIVWAWLFDDLNNFSGLLTVNHLVIFGAYLLVLRPTSILVMLLLSPHTPKNGDNQIPKAGKLIGYIERAVVLTLIFVDQYTAIGFIIAAKSVLRYGESGGNNTKLNEYVLLGTLASFGIVLLVGILARVALGFEV</sequence>
<dbReference type="Proteomes" id="UP000286678">
    <property type="component" value="Unassembled WGS sequence"/>
</dbReference>
<feature type="transmembrane region" description="Helical" evidence="1">
    <location>
        <begin position="194"/>
        <end position="217"/>
    </location>
</feature>
<keyword evidence="1" id="KW-1133">Transmembrane helix</keyword>
<name>A0A432XCU9_9GAMM</name>
<dbReference type="Pfam" id="PF11750">
    <property type="entry name" value="DUF3307"/>
    <property type="match status" value="1"/>
</dbReference>
<feature type="transmembrane region" description="Helical" evidence="1">
    <location>
        <begin position="113"/>
        <end position="137"/>
    </location>
</feature>
<dbReference type="InterPro" id="IPR021737">
    <property type="entry name" value="Phage_phiKZ_Orf197"/>
</dbReference>